<dbReference type="Pfam" id="PF14317">
    <property type="entry name" value="YcxB"/>
    <property type="match status" value="1"/>
</dbReference>
<feature type="transmembrane region" description="Helical" evidence="1">
    <location>
        <begin position="35"/>
        <end position="54"/>
    </location>
</feature>
<proteinExistence type="predicted"/>
<protein>
    <submittedName>
        <fullName evidence="3">YcxB family protein</fullName>
    </submittedName>
</protein>
<gene>
    <name evidence="3" type="ORF">H9L14_05080</name>
</gene>
<dbReference type="Proteomes" id="UP000516105">
    <property type="component" value="Chromosome"/>
</dbReference>
<organism evidence="3 4">
    <name type="scientific">Sphingomonas sediminicola</name>
    <dbReference type="NCBI Taxonomy" id="386874"/>
    <lineage>
        <taxon>Bacteria</taxon>
        <taxon>Pseudomonadati</taxon>
        <taxon>Pseudomonadota</taxon>
        <taxon>Alphaproteobacteria</taxon>
        <taxon>Sphingomonadales</taxon>
        <taxon>Sphingomonadaceae</taxon>
        <taxon>Sphingomonas</taxon>
    </lineage>
</organism>
<dbReference type="InterPro" id="IPR025588">
    <property type="entry name" value="YcxB-like_C"/>
</dbReference>
<reference evidence="3 4" key="1">
    <citation type="submission" date="2020-08" db="EMBL/GenBank/DDBJ databases">
        <title>Genome sequence of Sphingomonas sediminicola KACC 15039T.</title>
        <authorList>
            <person name="Hyun D.-W."/>
            <person name="Bae J.-W."/>
        </authorList>
    </citation>
    <scope>NUCLEOTIDE SEQUENCE [LARGE SCALE GENOMIC DNA]</scope>
    <source>
        <strain evidence="3 4">KACC 15039</strain>
    </source>
</reference>
<keyword evidence="4" id="KW-1185">Reference proteome</keyword>
<keyword evidence="1" id="KW-0472">Membrane</keyword>
<sequence length="175" mass="20214">MAGEPQTLPFRYDRSDFVALAELGRPRIVSWLFRLAWALFALAGVLIAICLLAGSSRVLIYLPVLAIILVAYLLLYRYGAHIGAWAIDRVARRDDLLREQRLTVADDCFRAESTRGKTELRWSAIPRIHVEEPRLFVYSTRRQAFIIPRRAFASSADFDAFVQTTQELWKRHHRL</sequence>
<name>A0ABX6TAV9_9SPHN</name>
<keyword evidence="1" id="KW-1133">Transmembrane helix</keyword>
<evidence type="ECO:0000313" key="4">
    <source>
        <dbReference type="Proteomes" id="UP000516105"/>
    </source>
</evidence>
<evidence type="ECO:0000313" key="3">
    <source>
        <dbReference type="EMBL" id="QNP46516.1"/>
    </source>
</evidence>
<feature type="domain" description="YcxB-like C-terminal" evidence="2">
    <location>
        <begin position="109"/>
        <end position="163"/>
    </location>
</feature>
<dbReference type="RefSeq" id="WP_187709469.1">
    <property type="nucleotide sequence ID" value="NZ_CP060782.1"/>
</dbReference>
<dbReference type="EMBL" id="CP060782">
    <property type="protein sequence ID" value="QNP46516.1"/>
    <property type="molecule type" value="Genomic_DNA"/>
</dbReference>
<evidence type="ECO:0000256" key="1">
    <source>
        <dbReference type="SAM" id="Phobius"/>
    </source>
</evidence>
<evidence type="ECO:0000259" key="2">
    <source>
        <dbReference type="Pfam" id="PF14317"/>
    </source>
</evidence>
<keyword evidence="1" id="KW-0812">Transmembrane</keyword>
<accession>A0ABX6TAV9</accession>
<feature type="transmembrane region" description="Helical" evidence="1">
    <location>
        <begin position="60"/>
        <end position="79"/>
    </location>
</feature>